<evidence type="ECO:0000256" key="10">
    <source>
        <dbReference type="ARBA" id="ARBA00022842"/>
    </source>
</evidence>
<evidence type="ECO:0000313" key="17">
    <source>
        <dbReference type="EMBL" id="MEJ8569739.1"/>
    </source>
</evidence>
<evidence type="ECO:0000256" key="6">
    <source>
        <dbReference type="ARBA" id="ARBA00022723"/>
    </source>
</evidence>
<evidence type="ECO:0000256" key="1">
    <source>
        <dbReference type="ARBA" id="ARBA00001958"/>
    </source>
</evidence>
<dbReference type="Gene3D" id="3.20.20.60">
    <property type="entry name" value="Phosphoenolpyruvate-binding domains"/>
    <property type="match status" value="1"/>
</dbReference>
<dbReference type="Pfam" id="PF00224">
    <property type="entry name" value="PK"/>
    <property type="match status" value="1"/>
</dbReference>
<evidence type="ECO:0000256" key="11">
    <source>
        <dbReference type="ARBA" id="ARBA00023152"/>
    </source>
</evidence>
<dbReference type="InterPro" id="IPR015813">
    <property type="entry name" value="Pyrv/PenolPyrv_kinase-like_dom"/>
</dbReference>
<evidence type="ECO:0000256" key="8">
    <source>
        <dbReference type="ARBA" id="ARBA00022777"/>
    </source>
</evidence>
<keyword evidence="6" id="KW-0479">Metal-binding</keyword>
<proteinExistence type="inferred from homology"/>
<dbReference type="PROSITE" id="PS00110">
    <property type="entry name" value="PYRUVATE_KINASE"/>
    <property type="match status" value="1"/>
</dbReference>
<sequence length="492" mass="52758">MTDPNVRRTKIIATLGPATDRREAMHALIEAGADVLRLNMSHGPAEKHAERTRMAREVAAEVGREVAVLFDLQGPKIRIEKFNGGAADLEPGAAFVLDAGNPGIPGDNGRVGVSYPDLPDDVKPGDVLLLDDGLVSMRVTRIDGRSIVCEVENGGRLSDRKGINLQGGGLSVSGLAEHDLPHIRLAAELEADYLAVSFASNAGDIERARELLRQAGSSASIMAKIERIEAITNLEEICDAADAVLVARGDLGVEIGDAELPGLQKRIIQTALNYNRVAATATQMMQSMIENPIPTRAEVLDVANAVIDGSDAVMLSAETAVGKHPATVVKAMNRICLGAERHFDRVGESARLNVRFQRIDQAIAMAAMFMAKHVSVQAIVALTESGSTAQWLSRVQSSVPIFALSPNVASRRRMALFRNVYPVAHQPDGQDMDQVIGEVLNLLYRKRHVRTGDRVIVTLGDHLGDQGGTNTLRLLQIGAEGAAENQSELELG</sequence>
<gene>
    <name evidence="17" type="primary">pyk</name>
    <name evidence="17" type="ORF">V3330_19075</name>
</gene>
<dbReference type="NCBIfam" id="NF004491">
    <property type="entry name" value="PRK05826.1"/>
    <property type="match status" value="1"/>
</dbReference>
<dbReference type="GO" id="GO:0000287">
    <property type="term" value="F:magnesium ion binding"/>
    <property type="evidence" value="ECO:0007669"/>
    <property type="project" value="UniProtKB-UniRule"/>
</dbReference>
<reference evidence="17 18" key="1">
    <citation type="submission" date="2024-02" db="EMBL/GenBank/DDBJ databases">
        <title>A novel Wenzhouxiangellaceae bacterium, isolated from coastal sediments.</title>
        <authorList>
            <person name="Du Z.-J."/>
            <person name="Ye Y.-Q."/>
            <person name="Zhang X.-Y."/>
        </authorList>
    </citation>
    <scope>NUCLEOTIDE SEQUENCE [LARGE SCALE GENOMIC DNA]</scope>
    <source>
        <strain evidence="17 18">CH-27</strain>
    </source>
</reference>
<comment type="cofactor">
    <cofactor evidence="1">
        <name>K(+)</name>
        <dbReference type="ChEBI" id="CHEBI:29103"/>
    </cofactor>
</comment>
<dbReference type="GO" id="GO:0016301">
    <property type="term" value="F:kinase activity"/>
    <property type="evidence" value="ECO:0007669"/>
    <property type="project" value="UniProtKB-KW"/>
</dbReference>
<dbReference type="InterPro" id="IPR040442">
    <property type="entry name" value="Pyrv_kinase-like_dom_sf"/>
</dbReference>
<dbReference type="EC" id="2.7.1.40" evidence="4 13"/>
<comment type="pathway">
    <text evidence="2 14">Carbohydrate degradation; glycolysis; pyruvate from D-glyceraldehyde 3-phosphate: step 5/5.</text>
</comment>
<dbReference type="GO" id="GO:0030955">
    <property type="term" value="F:potassium ion binding"/>
    <property type="evidence" value="ECO:0007669"/>
    <property type="project" value="UniProtKB-UniRule"/>
</dbReference>
<dbReference type="PANTHER" id="PTHR11817">
    <property type="entry name" value="PYRUVATE KINASE"/>
    <property type="match status" value="1"/>
</dbReference>
<evidence type="ECO:0000313" key="18">
    <source>
        <dbReference type="Proteomes" id="UP001359886"/>
    </source>
</evidence>
<dbReference type="Gene3D" id="2.40.33.10">
    <property type="entry name" value="PK beta-barrel domain-like"/>
    <property type="match status" value="1"/>
</dbReference>
<dbReference type="GO" id="GO:0005524">
    <property type="term" value="F:ATP binding"/>
    <property type="evidence" value="ECO:0007669"/>
    <property type="project" value="UniProtKB-KW"/>
</dbReference>
<keyword evidence="8 14" id="KW-0418">Kinase</keyword>
<keyword evidence="5 14" id="KW-0808">Transferase</keyword>
<dbReference type="InterPro" id="IPR036918">
    <property type="entry name" value="Pyrv_Knase_C_sf"/>
</dbReference>
<evidence type="ECO:0000256" key="7">
    <source>
        <dbReference type="ARBA" id="ARBA00022741"/>
    </source>
</evidence>
<dbReference type="SUPFAM" id="SSF50800">
    <property type="entry name" value="PK beta-barrel domain-like"/>
    <property type="match status" value="1"/>
</dbReference>
<organism evidence="17 18">
    <name type="scientific">Elongatibacter sediminis</name>
    <dbReference type="NCBI Taxonomy" id="3119006"/>
    <lineage>
        <taxon>Bacteria</taxon>
        <taxon>Pseudomonadati</taxon>
        <taxon>Pseudomonadota</taxon>
        <taxon>Gammaproteobacteria</taxon>
        <taxon>Chromatiales</taxon>
        <taxon>Wenzhouxiangellaceae</taxon>
        <taxon>Elongatibacter</taxon>
    </lineage>
</organism>
<dbReference type="SUPFAM" id="SSF51621">
    <property type="entry name" value="Phosphoenolpyruvate/pyruvate domain"/>
    <property type="match status" value="1"/>
</dbReference>
<keyword evidence="12 17" id="KW-0670">Pyruvate</keyword>
<dbReference type="SUPFAM" id="SSF52935">
    <property type="entry name" value="PK C-terminal domain-like"/>
    <property type="match status" value="1"/>
</dbReference>
<feature type="domain" description="Pyruvate kinase barrel" evidence="15">
    <location>
        <begin position="7"/>
        <end position="328"/>
    </location>
</feature>
<dbReference type="FunFam" id="2.40.33.10:FF:000001">
    <property type="entry name" value="Pyruvate kinase"/>
    <property type="match status" value="1"/>
</dbReference>
<evidence type="ECO:0000256" key="9">
    <source>
        <dbReference type="ARBA" id="ARBA00022840"/>
    </source>
</evidence>
<evidence type="ECO:0000256" key="5">
    <source>
        <dbReference type="ARBA" id="ARBA00022679"/>
    </source>
</evidence>
<dbReference type="NCBIfam" id="TIGR01064">
    <property type="entry name" value="pyruv_kin"/>
    <property type="match status" value="1"/>
</dbReference>
<dbReference type="InterPro" id="IPR001697">
    <property type="entry name" value="Pyr_Knase"/>
</dbReference>
<evidence type="ECO:0000256" key="4">
    <source>
        <dbReference type="ARBA" id="ARBA00012142"/>
    </source>
</evidence>
<dbReference type="InterPro" id="IPR015793">
    <property type="entry name" value="Pyrv_Knase_brl"/>
</dbReference>
<name>A0AAW9RK03_9GAMM</name>
<dbReference type="EMBL" id="JAZHOG010000018">
    <property type="protein sequence ID" value="MEJ8569739.1"/>
    <property type="molecule type" value="Genomic_DNA"/>
</dbReference>
<evidence type="ECO:0000256" key="14">
    <source>
        <dbReference type="RuleBase" id="RU000504"/>
    </source>
</evidence>
<protein>
    <recommendedName>
        <fullName evidence="4 13">Pyruvate kinase</fullName>
        <ecNumber evidence="4 13">2.7.1.40</ecNumber>
    </recommendedName>
</protein>
<dbReference type="GO" id="GO:0004743">
    <property type="term" value="F:pyruvate kinase activity"/>
    <property type="evidence" value="ECO:0007669"/>
    <property type="project" value="UniProtKB-UniRule"/>
</dbReference>
<keyword evidence="7" id="KW-0547">Nucleotide-binding</keyword>
<dbReference type="InterPro" id="IPR011037">
    <property type="entry name" value="Pyrv_Knase-like_insert_dom_sf"/>
</dbReference>
<dbReference type="InterPro" id="IPR015795">
    <property type="entry name" value="Pyrv_Knase_C"/>
</dbReference>
<evidence type="ECO:0000256" key="12">
    <source>
        <dbReference type="ARBA" id="ARBA00023317"/>
    </source>
</evidence>
<dbReference type="InterPro" id="IPR018209">
    <property type="entry name" value="Pyrv_Knase_AS"/>
</dbReference>
<evidence type="ECO:0000259" key="15">
    <source>
        <dbReference type="Pfam" id="PF00224"/>
    </source>
</evidence>
<dbReference type="PRINTS" id="PR01050">
    <property type="entry name" value="PYRUVTKNASE"/>
</dbReference>
<keyword evidence="10 14" id="KW-0460">Magnesium</keyword>
<dbReference type="Pfam" id="PF02887">
    <property type="entry name" value="PK_C"/>
    <property type="match status" value="1"/>
</dbReference>
<dbReference type="Gene3D" id="3.40.1380.20">
    <property type="entry name" value="Pyruvate kinase, C-terminal domain"/>
    <property type="match status" value="1"/>
</dbReference>
<comment type="similarity">
    <text evidence="3 14">Belongs to the pyruvate kinase family.</text>
</comment>
<dbReference type="InterPro" id="IPR015806">
    <property type="entry name" value="Pyrv_Knase_insert_dom_sf"/>
</dbReference>
<accession>A0AAW9RK03</accession>
<feature type="domain" description="Pyruvate kinase C-terminal" evidence="16">
    <location>
        <begin position="361"/>
        <end position="474"/>
    </location>
</feature>
<keyword evidence="18" id="KW-1185">Reference proteome</keyword>
<keyword evidence="9" id="KW-0067">ATP-binding</keyword>
<comment type="catalytic activity">
    <reaction evidence="14">
        <text>pyruvate + ATP = phosphoenolpyruvate + ADP + H(+)</text>
        <dbReference type="Rhea" id="RHEA:18157"/>
        <dbReference type="ChEBI" id="CHEBI:15361"/>
        <dbReference type="ChEBI" id="CHEBI:15378"/>
        <dbReference type="ChEBI" id="CHEBI:30616"/>
        <dbReference type="ChEBI" id="CHEBI:58702"/>
        <dbReference type="ChEBI" id="CHEBI:456216"/>
        <dbReference type="EC" id="2.7.1.40"/>
    </reaction>
</comment>
<evidence type="ECO:0000256" key="3">
    <source>
        <dbReference type="ARBA" id="ARBA00008663"/>
    </source>
</evidence>
<dbReference type="AlphaFoldDB" id="A0AAW9RK03"/>
<evidence type="ECO:0000256" key="13">
    <source>
        <dbReference type="NCBIfam" id="TIGR01064"/>
    </source>
</evidence>
<comment type="caution">
    <text evidence="17">The sequence shown here is derived from an EMBL/GenBank/DDBJ whole genome shotgun (WGS) entry which is preliminary data.</text>
</comment>
<evidence type="ECO:0000256" key="2">
    <source>
        <dbReference type="ARBA" id="ARBA00004997"/>
    </source>
</evidence>
<evidence type="ECO:0000259" key="16">
    <source>
        <dbReference type="Pfam" id="PF02887"/>
    </source>
</evidence>
<keyword evidence="11 14" id="KW-0324">Glycolysis</keyword>
<dbReference type="Proteomes" id="UP001359886">
    <property type="component" value="Unassembled WGS sequence"/>
</dbReference>